<dbReference type="InterPro" id="IPR036046">
    <property type="entry name" value="Acylphosphatase-like_dom_sf"/>
</dbReference>
<sequence>MELGDVLLTEIAERSDPGPRSNRPIWLGVVARLCADHGGERYVGGSAVTLPPGARSPWNAPDLEREMSRAVRDLIGSSLTAAEDPLAVAHGIAGSIERSVSGSVGDAAFARWQRTAVAGVAGAVEAGTLNLLAQARGEDLAGLLGARREIPQRTARTLTARGDVEELRQQVTAQHGRYPVTRLTGQGNPEYDLETVAAVEQANVEAGHSTPVWLECSGRYAPHDAEQLVDELGQMLASGRLTSRVYIEQPIPRSRRSELAELTRRAYDLTCRSDANDTPDLRIILDESVVTPEELDYFGANGIVTGVSVDTRRGVSAAMRIVERAVEYNPDATIVLSGSRQSTDLERAVIEAMARALPKLDFYLPGRTTVHLAGDGSRTSPSLDRLVTWMGRGIWERTSPAPDPWPAHTRHNEYDATGLEPLGKNSLDSYLLENAARQLGLATVRSRGVDFHVEDRGGNAVGFHCTTGPATSRYVAKVCDDKQITRSLLARAGVTVPQGRSFAAADWTGARDFARSLGWPVVVKPVDGKGGSGVTTGIDDPGELRRAFSALAAQGRQQIIVETHLRGADYRFFVVGTEVVSVVQRTASSVVGDGRSTVAELMIAKNLARLRNPHLRSRLLSLGDEELHLLDRQDTTPDSIPGTGERVMLSTAGNIARGGDSVEVLDGTHPSLRELAVRAVAAVPGLHHAGVDILAEDHRLPLDQQDAGVCELNALPAITTHHYPAIGPPRAVSRALLEYTAESYGLITSRQPDTVSVAMRITGTVQGVGYRQWFGGIARELGLSGWVRNAANPDVVEAGVTGACGLVSALAVQAIFGPAKAQPELVETHVVDERHAGEFQAE</sequence>
<comment type="caution">
    <text evidence="6">The sequence shown here is derived from an EMBL/GenBank/DDBJ whole genome shotgun (WGS) entry which is preliminary data.</text>
</comment>
<dbReference type="GO" id="GO:0009432">
    <property type="term" value="P:SOS response"/>
    <property type="evidence" value="ECO:0007669"/>
    <property type="project" value="TreeGrafter"/>
</dbReference>
<keyword evidence="1" id="KW-0547">Nucleotide-binding</keyword>
<feature type="active site" evidence="2">
    <location>
        <position position="771"/>
    </location>
</feature>
<dbReference type="GO" id="GO:0003998">
    <property type="term" value="F:acylphosphatase activity"/>
    <property type="evidence" value="ECO:0007669"/>
    <property type="project" value="UniProtKB-EC"/>
</dbReference>
<dbReference type="InterPro" id="IPR011761">
    <property type="entry name" value="ATP-grasp"/>
</dbReference>
<dbReference type="Gene3D" id="3.30.70.100">
    <property type="match status" value="1"/>
</dbReference>
<dbReference type="GO" id="GO:0046872">
    <property type="term" value="F:metal ion binding"/>
    <property type="evidence" value="ECO:0007669"/>
    <property type="project" value="InterPro"/>
</dbReference>
<dbReference type="PROSITE" id="PS50975">
    <property type="entry name" value="ATP_GRASP"/>
    <property type="match status" value="1"/>
</dbReference>
<dbReference type="AlphaFoldDB" id="A0A329R6Z4"/>
<dbReference type="SUPFAM" id="SSF51604">
    <property type="entry name" value="Enolase C-terminal domain-like"/>
    <property type="match status" value="1"/>
</dbReference>
<dbReference type="Pfam" id="PF00708">
    <property type="entry name" value="Acylphosphatase"/>
    <property type="match status" value="1"/>
</dbReference>
<evidence type="ECO:0000313" key="6">
    <source>
        <dbReference type="EMBL" id="RAW18838.1"/>
    </source>
</evidence>
<feature type="active site" evidence="2">
    <location>
        <position position="789"/>
    </location>
</feature>
<accession>A0A329R6Z4</accession>
<dbReference type="Gene3D" id="3.30.470.20">
    <property type="entry name" value="ATP-grasp fold, B domain"/>
    <property type="match status" value="2"/>
</dbReference>
<dbReference type="InterPro" id="IPR036849">
    <property type="entry name" value="Enolase-like_C_sf"/>
</dbReference>
<protein>
    <recommendedName>
        <fullName evidence="2">acylphosphatase</fullName>
        <ecNumber evidence="2">3.6.1.7</ecNumber>
    </recommendedName>
</protein>
<dbReference type="OrthoDB" id="3182027at2"/>
<dbReference type="GO" id="GO:0018169">
    <property type="term" value="F:ribosomal S6-glutamic acid ligase activity"/>
    <property type="evidence" value="ECO:0007669"/>
    <property type="project" value="TreeGrafter"/>
</dbReference>
<keyword evidence="1" id="KW-0067">ATP-binding</keyword>
<feature type="domain" description="ATP-grasp" evidence="4">
    <location>
        <begin position="486"/>
        <end position="745"/>
    </location>
</feature>
<evidence type="ECO:0000256" key="2">
    <source>
        <dbReference type="PROSITE-ProRule" id="PRU00520"/>
    </source>
</evidence>
<proteinExistence type="inferred from homology"/>
<dbReference type="PANTHER" id="PTHR21621:SF0">
    <property type="entry name" value="BETA-CITRYLGLUTAMATE SYNTHASE B-RELATED"/>
    <property type="match status" value="1"/>
</dbReference>
<feature type="domain" description="Acylphosphatase-like" evidence="5">
    <location>
        <begin position="756"/>
        <end position="842"/>
    </location>
</feature>
<evidence type="ECO:0000313" key="7">
    <source>
        <dbReference type="Proteomes" id="UP000250462"/>
    </source>
</evidence>
<dbReference type="RefSeq" id="WP_112256549.1">
    <property type="nucleotide sequence ID" value="NZ_QMIG01000001.1"/>
</dbReference>
<dbReference type="InterPro" id="IPR029065">
    <property type="entry name" value="Enolase_C-like"/>
</dbReference>
<dbReference type="PANTHER" id="PTHR21621">
    <property type="entry name" value="RIBOSOMAL PROTEIN S6 MODIFICATION PROTEIN"/>
    <property type="match status" value="1"/>
</dbReference>
<reference evidence="6 7" key="1">
    <citation type="submission" date="2018-06" db="EMBL/GenBank/DDBJ databases">
        <title>Phytoactinopolyspora halophila sp. nov., a novel halophilic actinomycete isolated from a saline soil in China.</title>
        <authorList>
            <person name="Tang S.-K."/>
        </authorList>
    </citation>
    <scope>NUCLEOTIDE SEQUENCE [LARGE SCALE GENOMIC DNA]</scope>
    <source>
        <strain evidence="6 7">YIM 96934</strain>
    </source>
</reference>
<dbReference type="Proteomes" id="UP000250462">
    <property type="component" value="Unassembled WGS sequence"/>
</dbReference>
<evidence type="ECO:0000259" key="4">
    <source>
        <dbReference type="PROSITE" id="PS50975"/>
    </source>
</evidence>
<comment type="similarity">
    <text evidence="3">Belongs to the acylphosphatase family.</text>
</comment>
<dbReference type="EC" id="3.6.1.7" evidence="2"/>
<dbReference type="SUPFAM" id="SSF54975">
    <property type="entry name" value="Acylphosphatase/BLUF domain-like"/>
    <property type="match status" value="1"/>
</dbReference>
<comment type="catalytic activity">
    <reaction evidence="2">
        <text>an acyl phosphate + H2O = a carboxylate + phosphate + H(+)</text>
        <dbReference type="Rhea" id="RHEA:14965"/>
        <dbReference type="ChEBI" id="CHEBI:15377"/>
        <dbReference type="ChEBI" id="CHEBI:15378"/>
        <dbReference type="ChEBI" id="CHEBI:29067"/>
        <dbReference type="ChEBI" id="CHEBI:43474"/>
        <dbReference type="ChEBI" id="CHEBI:59918"/>
        <dbReference type="EC" id="3.6.1.7"/>
    </reaction>
</comment>
<name>A0A329R6Z4_9ACTN</name>
<dbReference type="EMBL" id="QMIG01000001">
    <property type="protein sequence ID" value="RAW18838.1"/>
    <property type="molecule type" value="Genomic_DNA"/>
</dbReference>
<keyword evidence="7" id="KW-1185">Reference proteome</keyword>
<dbReference type="SUPFAM" id="SSF56059">
    <property type="entry name" value="Glutathione synthetase ATP-binding domain-like"/>
    <property type="match status" value="1"/>
</dbReference>
<dbReference type="GO" id="GO:0005524">
    <property type="term" value="F:ATP binding"/>
    <property type="evidence" value="ECO:0007669"/>
    <property type="project" value="UniProtKB-UniRule"/>
</dbReference>
<evidence type="ECO:0000259" key="5">
    <source>
        <dbReference type="PROSITE" id="PS51160"/>
    </source>
</evidence>
<dbReference type="Gene3D" id="3.20.20.120">
    <property type="entry name" value="Enolase-like C-terminal domain"/>
    <property type="match status" value="1"/>
</dbReference>
<organism evidence="6 7">
    <name type="scientific">Phytoactinopolyspora halophila</name>
    <dbReference type="NCBI Taxonomy" id="1981511"/>
    <lineage>
        <taxon>Bacteria</taxon>
        <taxon>Bacillati</taxon>
        <taxon>Actinomycetota</taxon>
        <taxon>Actinomycetes</taxon>
        <taxon>Jiangellales</taxon>
        <taxon>Jiangellaceae</taxon>
        <taxon>Phytoactinopolyspora</taxon>
    </lineage>
</organism>
<dbReference type="PROSITE" id="PS51160">
    <property type="entry name" value="ACYLPHOSPHATASE_3"/>
    <property type="match status" value="1"/>
</dbReference>
<dbReference type="InterPro" id="IPR013651">
    <property type="entry name" value="ATP-grasp_RimK-type"/>
</dbReference>
<dbReference type="Pfam" id="PF08443">
    <property type="entry name" value="RimK"/>
    <property type="match status" value="1"/>
</dbReference>
<evidence type="ECO:0000256" key="1">
    <source>
        <dbReference type="PROSITE-ProRule" id="PRU00409"/>
    </source>
</evidence>
<evidence type="ECO:0000256" key="3">
    <source>
        <dbReference type="RuleBase" id="RU004168"/>
    </source>
</evidence>
<keyword evidence="2" id="KW-0378">Hydrolase</keyword>
<gene>
    <name evidence="6" type="ORF">DPM12_01920</name>
</gene>
<dbReference type="Pfam" id="PF13378">
    <property type="entry name" value="MR_MLE_C"/>
    <property type="match status" value="1"/>
</dbReference>
<dbReference type="InterPro" id="IPR001792">
    <property type="entry name" value="Acylphosphatase-like_dom"/>
</dbReference>
<dbReference type="GO" id="GO:0005737">
    <property type="term" value="C:cytoplasm"/>
    <property type="evidence" value="ECO:0007669"/>
    <property type="project" value="TreeGrafter"/>
</dbReference>